<dbReference type="InterPro" id="IPR003439">
    <property type="entry name" value="ABC_transporter-like_ATP-bd"/>
</dbReference>
<dbReference type="PROSITE" id="PS00211">
    <property type="entry name" value="ABC_TRANSPORTER_1"/>
    <property type="match status" value="1"/>
</dbReference>
<dbReference type="InterPro" id="IPR011868">
    <property type="entry name" value="ModC_ABC_ATP-bd"/>
</dbReference>
<dbReference type="EMBL" id="JAVRHL010000003">
    <property type="protein sequence ID" value="MDT0683496.1"/>
    <property type="molecule type" value="Genomic_DNA"/>
</dbReference>
<comment type="caution">
    <text evidence="12">The sequence shown here is derived from an EMBL/GenBank/DDBJ whole genome shotgun (WGS) entry which is preliminary data.</text>
</comment>
<proteinExistence type="predicted"/>
<dbReference type="PROSITE" id="PS51866">
    <property type="entry name" value="MOP"/>
    <property type="match status" value="1"/>
</dbReference>
<keyword evidence="5" id="KW-0547">Nucleotide-binding</keyword>
<dbReference type="Proteomes" id="UP001265259">
    <property type="component" value="Unassembled WGS sequence"/>
</dbReference>
<keyword evidence="1" id="KW-0813">Transport</keyword>
<reference evidence="12 13" key="1">
    <citation type="submission" date="2023-09" db="EMBL/GenBank/DDBJ databases">
        <authorList>
            <person name="Rey-Velasco X."/>
        </authorList>
    </citation>
    <scope>NUCLEOTIDE SEQUENCE [LARGE SCALE GENOMIC DNA]</scope>
    <source>
        <strain evidence="12 13">F158</strain>
    </source>
</reference>
<dbReference type="Gene3D" id="2.40.50.100">
    <property type="match status" value="1"/>
</dbReference>
<dbReference type="InterPro" id="IPR005116">
    <property type="entry name" value="Transp-assoc_OB_typ1"/>
</dbReference>
<keyword evidence="6 12" id="KW-0067">ATP-binding</keyword>
<feature type="domain" description="ABC transporter" evidence="10">
    <location>
        <begin position="5"/>
        <end position="228"/>
    </location>
</feature>
<evidence type="ECO:0000313" key="12">
    <source>
        <dbReference type="EMBL" id="MDT0683496.1"/>
    </source>
</evidence>
<evidence type="ECO:0000256" key="9">
    <source>
        <dbReference type="PROSITE-ProRule" id="PRU01213"/>
    </source>
</evidence>
<dbReference type="Gene3D" id="3.40.50.300">
    <property type="entry name" value="P-loop containing nucleotide triphosphate hydrolases"/>
    <property type="match status" value="1"/>
</dbReference>
<dbReference type="Pfam" id="PF03459">
    <property type="entry name" value="TOBE"/>
    <property type="match status" value="1"/>
</dbReference>
<dbReference type="GO" id="GO:0005524">
    <property type="term" value="F:ATP binding"/>
    <property type="evidence" value="ECO:0007669"/>
    <property type="project" value="UniProtKB-KW"/>
</dbReference>
<keyword evidence="3 9" id="KW-0500">Molybdenum</keyword>
<protein>
    <submittedName>
        <fullName evidence="12">Molybdenum ABC transporter ATP-binding protein</fullName>
    </submittedName>
</protein>
<dbReference type="InterPro" id="IPR003593">
    <property type="entry name" value="AAA+_ATPase"/>
</dbReference>
<dbReference type="InterPro" id="IPR004606">
    <property type="entry name" value="Mop_domain"/>
</dbReference>
<dbReference type="InterPro" id="IPR017871">
    <property type="entry name" value="ABC_transporter-like_CS"/>
</dbReference>
<dbReference type="SUPFAM" id="SSF50331">
    <property type="entry name" value="MOP-like"/>
    <property type="match status" value="1"/>
</dbReference>
<keyword evidence="4" id="KW-0997">Cell inner membrane</keyword>
<dbReference type="SUPFAM" id="SSF52540">
    <property type="entry name" value="P-loop containing nucleoside triphosphate hydrolases"/>
    <property type="match status" value="1"/>
</dbReference>
<dbReference type="PANTHER" id="PTHR43514:SF4">
    <property type="entry name" value="ABC TRANSPORTER I FAMILY MEMBER 10"/>
    <property type="match status" value="1"/>
</dbReference>
<dbReference type="Pfam" id="PF00005">
    <property type="entry name" value="ABC_tran"/>
    <property type="match status" value="1"/>
</dbReference>
<evidence type="ECO:0000256" key="5">
    <source>
        <dbReference type="ARBA" id="ARBA00022741"/>
    </source>
</evidence>
<evidence type="ECO:0000256" key="7">
    <source>
        <dbReference type="ARBA" id="ARBA00022967"/>
    </source>
</evidence>
<evidence type="ECO:0000256" key="6">
    <source>
        <dbReference type="ARBA" id="ARBA00022840"/>
    </source>
</evidence>
<evidence type="ECO:0000256" key="4">
    <source>
        <dbReference type="ARBA" id="ARBA00022519"/>
    </source>
</evidence>
<keyword evidence="7" id="KW-1278">Translocase</keyword>
<dbReference type="PANTHER" id="PTHR43514">
    <property type="entry name" value="ABC TRANSPORTER I FAMILY MEMBER 10"/>
    <property type="match status" value="1"/>
</dbReference>
<dbReference type="InterPro" id="IPR008995">
    <property type="entry name" value="Mo/tungstate-bd_C_term_dom"/>
</dbReference>
<evidence type="ECO:0000259" key="11">
    <source>
        <dbReference type="PROSITE" id="PS51866"/>
    </source>
</evidence>
<accession>A0ABU3DII6</accession>
<feature type="domain" description="Mop" evidence="11">
    <location>
        <begin position="287"/>
        <end position="353"/>
    </location>
</feature>
<dbReference type="InterPro" id="IPR050334">
    <property type="entry name" value="Molybdenum_import_ModC"/>
</dbReference>
<evidence type="ECO:0000256" key="3">
    <source>
        <dbReference type="ARBA" id="ARBA00022505"/>
    </source>
</evidence>
<keyword evidence="8" id="KW-0472">Membrane</keyword>
<dbReference type="PROSITE" id="PS50893">
    <property type="entry name" value="ABC_TRANSPORTER_2"/>
    <property type="match status" value="1"/>
</dbReference>
<evidence type="ECO:0000256" key="1">
    <source>
        <dbReference type="ARBA" id="ARBA00022448"/>
    </source>
</evidence>
<evidence type="ECO:0000256" key="8">
    <source>
        <dbReference type="ARBA" id="ARBA00023136"/>
    </source>
</evidence>
<keyword evidence="2" id="KW-1003">Cell membrane</keyword>
<dbReference type="NCBIfam" id="TIGR02142">
    <property type="entry name" value="modC_ABC"/>
    <property type="match status" value="1"/>
</dbReference>
<evidence type="ECO:0000259" key="10">
    <source>
        <dbReference type="PROSITE" id="PS50893"/>
    </source>
</evidence>
<sequence length="368" mass="38429">MTLKVRIRHALGAFTLDAAFEAPGGVTALFGRSGAGKTTIAHAVAGLIRPEDARIEVAGRVLTDTSLRLHVPPHRRRIGYVFQDGRLFPHMSVAQNLGYARRARPAERARVVEMLGIGHLLPRRPGGLSGGEKQRVAIGRALLSRPDLLVMDEPLAALDEARKAEILPWLERLKGEGGVPILYVSHSVPEVARLATTVVALGGGRVIAAGPAERILADPRLAPVLGLREAGAVLTGIIAAQAEDGLTEIDVPGGRLVLPRIAGAIGMHVRIRIAASDVILSRARPEGLSALNILPARVSEIHMGDGPGVMVALETGGTPLLARITRRSANALNLAPGESCHAVVKSVSVAQGDVGTVPAAVKDAGRAG</sequence>
<evidence type="ECO:0000256" key="2">
    <source>
        <dbReference type="ARBA" id="ARBA00022475"/>
    </source>
</evidence>
<gene>
    <name evidence="12" type="primary">modC</name>
    <name evidence="12" type="ORF">RM543_12435</name>
</gene>
<dbReference type="InterPro" id="IPR027417">
    <property type="entry name" value="P-loop_NTPase"/>
</dbReference>
<name>A0ABU3DII6_9RHOB</name>
<evidence type="ECO:0000313" key="13">
    <source>
        <dbReference type="Proteomes" id="UP001265259"/>
    </source>
</evidence>
<organism evidence="12 13">
    <name type="scientific">Tropicimonas omnivorans</name>
    <dbReference type="NCBI Taxonomy" id="3075590"/>
    <lineage>
        <taxon>Bacteria</taxon>
        <taxon>Pseudomonadati</taxon>
        <taxon>Pseudomonadota</taxon>
        <taxon>Alphaproteobacteria</taxon>
        <taxon>Rhodobacterales</taxon>
        <taxon>Roseobacteraceae</taxon>
        <taxon>Tropicimonas</taxon>
    </lineage>
</organism>
<keyword evidence="13" id="KW-1185">Reference proteome</keyword>
<dbReference type="SMART" id="SM00382">
    <property type="entry name" value="AAA"/>
    <property type="match status" value="1"/>
</dbReference>
<dbReference type="RefSeq" id="WP_311692106.1">
    <property type="nucleotide sequence ID" value="NZ_JAVRHL010000003.1"/>
</dbReference>